<reference evidence="8" key="1">
    <citation type="submission" date="2021-03" db="EMBL/GenBank/DDBJ databases">
        <title>Roseibium sp. CAU 1637 isolated from Incheon.</title>
        <authorList>
            <person name="Kim W."/>
        </authorList>
    </citation>
    <scope>NUCLEOTIDE SEQUENCE</scope>
    <source>
        <strain evidence="8">CAU 1637</strain>
    </source>
</reference>
<evidence type="ECO:0000256" key="3">
    <source>
        <dbReference type="ARBA" id="ARBA00022475"/>
    </source>
</evidence>
<dbReference type="Proteomes" id="UP000664779">
    <property type="component" value="Unassembled WGS sequence"/>
</dbReference>
<dbReference type="CDD" id="cd06173">
    <property type="entry name" value="MFS_MefA_like"/>
    <property type="match status" value="1"/>
</dbReference>
<keyword evidence="4 7" id="KW-0812">Transmembrane</keyword>
<name>A0A939EML3_9HYPH</name>
<organism evidence="8 9">
    <name type="scientific">Roseibium limicola</name>
    <dbReference type="NCBI Taxonomy" id="2816037"/>
    <lineage>
        <taxon>Bacteria</taxon>
        <taxon>Pseudomonadati</taxon>
        <taxon>Pseudomonadota</taxon>
        <taxon>Alphaproteobacteria</taxon>
        <taxon>Hyphomicrobiales</taxon>
        <taxon>Stappiaceae</taxon>
        <taxon>Roseibium</taxon>
    </lineage>
</organism>
<evidence type="ECO:0000256" key="1">
    <source>
        <dbReference type="ARBA" id="ARBA00004651"/>
    </source>
</evidence>
<keyword evidence="5 7" id="KW-1133">Transmembrane helix</keyword>
<evidence type="ECO:0000313" key="8">
    <source>
        <dbReference type="EMBL" id="MBO0345356.1"/>
    </source>
</evidence>
<dbReference type="SUPFAM" id="SSF103473">
    <property type="entry name" value="MFS general substrate transporter"/>
    <property type="match status" value="1"/>
</dbReference>
<dbReference type="GO" id="GO:0005886">
    <property type="term" value="C:plasma membrane"/>
    <property type="evidence" value="ECO:0007669"/>
    <property type="project" value="UniProtKB-SubCell"/>
</dbReference>
<keyword evidence="3" id="KW-1003">Cell membrane</keyword>
<dbReference type="Gene3D" id="1.20.1250.20">
    <property type="entry name" value="MFS general substrate transporter like domains"/>
    <property type="match status" value="1"/>
</dbReference>
<dbReference type="PANTHER" id="PTHR23513:SF9">
    <property type="entry name" value="ENTEROBACTIN EXPORTER ENTS"/>
    <property type="match status" value="1"/>
</dbReference>
<gene>
    <name evidence="8" type="ORF">J0X15_09000</name>
</gene>
<dbReference type="PANTHER" id="PTHR23513">
    <property type="entry name" value="INTEGRAL MEMBRANE EFFLUX PROTEIN-RELATED"/>
    <property type="match status" value="1"/>
</dbReference>
<comment type="subcellular location">
    <subcellularLocation>
        <location evidence="1">Cell membrane</location>
        <topology evidence="1">Multi-pass membrane protein</topology>
    </subcellularLocation>
</comment>
<comment type="caution">
    <text evidence="8">The sequence shown here is derived from an EMBL/GenBank/DDBJ whole genome shotgun (WGS) entry which is preliminary data.</text>
</comment>
<feature type="transmembrane region" description="Helical" evidence="7">
    <location>
        <begin position="149"/>
        <end position="174"/>
    </location>
</feature>
<keyword evidence="9" id="KW-1185">Reference proteome</keyword>
<evidence type="ECO:0000256" key="6">
    <source>
        <dbReference type="ARBA" id="ARBA00023136"/>
    </source>
</evidence>
<dbReference type="RefSeq" id="WP_206939849.1">
    <property type="nucleotide sequence ID" value="NZ_JAFLNF010000003.1"/>
</dbReference>
<evidence type="ECO:0000256" key="7">
    <source>
        <dbReference type="SAM" id="Phobius"/>
    </source>
</evidence>
<proteinExistence type="predicted"/>
<feature type="transmembrane region" description="Helical" evidence="7">
    <location>
        <begin position="253"/>
        <end position="273"/>
    </location>
</feature>
<feature type="transmembrane region" description="Helical" evidence="7">
    <location>
        <begin position="28"/>
        <end position="46"/>
    </location>
</feature>
<feature type="transmembrane region" description="Helical" evidence="7">
    <location>
        <begin position="368"/>
        <end position="391"/>
    </location>
</feature>
<evidence type="ECO:0000313" key="9">
    <source>
        <dbReference type="Proteomes" id="UP000664779"/>
    </source>
</evidence>
<dbReference type="AlphaFoldDB" id="A0A939EML3"/>
<feature type="transmembrane region" description="Helical" evidence="7">
    <location>
        <begin position="220"/>
        <end position="241"/>
    </location>
</feature>
<protein>
    <submittedName>
        <fullName evidence="8">MFS transporter</fullName>
    </submittedName>
</protein>
<keyword evidence="2" id="KW-0813">Transport</keyword>
<sequence>MLARHKAFFVSLFLTRLADQILLFLVPLVVFQITGSVSWSGLAFFAETLPRYVAFPIAGILCDRHPPYRLLRLSQAMRAVVCIIGIAGELSVGGVWWLIVLSALSGVLTTQGLMAREAILPRVFATERFEKVASYTQLADQLGTVLGPLIAASLMAVLPWQAVVVLAAGLFLLADLASALWPARTDPSLTHMPKVSEPWIRSLATGLDRIITLPGLMRPILLAAAVNLIIGVTLATSAAMVTGVQGLGEGAYALLQTGGALATVAILLVTAHVGWPYQRMGVASYCLVAGGAYLTSFGELPVVYTIGFLLVTGFDKMFNVYVRTLRKTLIPLEDFGKTTGLIVCFNNLSQPLAGLLVTLYAVGEDASAVIFALTMVMVATGAVLFAMPMVLGRRARS</sequence>
<evidence type="ECO:0000256" key="4">
    <source>
        <dbReference type="ARBA" id="ARBA00022692"/>
    </source>
</evidence>
<dbReference type="GO" id="GO:0022857">
    <property type="term" value="F:transmembrane transporter activity"/>
    <property type="evidence" value="ECO:0007669"/>
    <property type="project" value="InterPro"/>
</dbReference>
<dbReference type="Pfam" id="PF07690">
    <property type="entry name" value="MFS_1"/>
    <property type="match status" value="1"/>
</dbReference>
<keyword evidence="6 7" id="KW-0472">Membrane</keyword>
<evidence type="ECO:0000256" key="2">
    <source>
        <dbReference type="ARBA" id="ARBA00022448"/>
    </source>
</evidence>
<dbReference type="EMBL" id="JAFLNF010000003">
    <property type="protein sequence ID" value="MBO0345356.1"/>
    <property type="molecule type" value="Genomic_DNA"/>
</dbReference>
<evidence type="ECO:0000256" key="5">
    <source>
        <dbReference type="ARBA" id="ARBA00022989"/>
    </source>
</evidence>
<feature type="transmembrane region" description="Helical" evidence="7">
    <location>
        <begin position="79"/>
        <end position="99"/>
    </location>
</feature>
<accession>A0A939EML3</accession>
<dbReference type="InterPro" id="IPR036259">
    <property type="entry name" value="MFS_trans_sf"/>
</dbReference>
<dbReference type="InterPro" id="IPR011701">
    <property type="entry name" value="MFS"/>
</dbReference>